<dbReference type="EMBL" id="JAFHLR010000027">
    <property type="protein sequence ID" value="KAG5475578.1"/>
    <property type="molecule type" value="Genomic_DNA"/>
</dbReference>
<dbReference type="PANTHER" id="PTHR13077:SF6">
    <property type="entry name" value="SELENOPROTEIN F"/>
    <property type="match status" value="1"/>
</dbReference>
<organism evidence="2 3">
    <name type="scientific">Leishmania orientalis</name>
    <dbReference type="NCBI Taxonomy" id="2249476"/>
    <lineage>
        <taxon>Eukaryota</taxon>
        <taxon>Discoba</taxon>
        <taxon>Euglenozoa</taxon>
        <taxon>Kinetoplastea</taxon>
        <taxon>Metakinetoplastina</taxon>
        <taxon>Trypanosomatida</taxon>
        <taxon>Trypanosomatidae</taxon>
        <taxon>Leishmaniinae</taxon>
        <taxon>Leishmania</taxon>
    </lineage>
</organism>
<sequence length="167" mass="18370">MRTNALVTLCLTAALLSIVLAPQSKATSSTSSDCGALGFEKDVVKCSMCAKLFLMTQNRELQQECERCCTVSGGDRADDGTYVSARIEVRGMARALAPWEVNAIATFKRTYKAEPYFKHISFVERSSSVLPHVVLVGSDPKDVLTMHITGWSAEALHDLFRKKIRVP</sequence>
<evidence type="ECO:0000313" key="2">
    <source>
        <dbReference type="EMBL" id="KAG5475578.1"/>
    </source>
</evidence>
<reference evidence="3" key="1">
    <citation type="journal article" date="2021" name="Microbiol. Resour. Announc.">
        <title>LGAAP: Leishmaniinae Genome Assembly and Annotation Pipeline.</title>
        <authorList>
            <person name="Almutairi H."/>
            <person name="Urbaniak M.D."/>
            <person name="Bates M.D."/>
            <person name="Jariyapan N."/>
            <person name="Kwakye-Nuako G."/>
            <person name="Thomaz-Soccol V."/>
            <person name="Al-Salem W.S."/>
            <person name="Dillon R.J."/>
            <person name="Bates P.A."/>
            <person name="Gatherer D."/>
        </authorList>
    </citation>
    <scope>NUCLEOTIDE SEQUENCE [LARGE SCALE GENOMIC DNA]</scope>
</reference>
<evidence type="ECO:0000256" key="1">
    <source>
        <dbReference type="SAM" id="SignalP"/>
    </source>
</evidence>
<dbReference type="RefSeq" id="XP_067062086.1">
    <property type="nucleotide sequence ID" value="XM_067206149.1"/>
</dbReference>
<evidence type="ECO:0000313" key="3">
    <source>
        <dbReference type="Proteomes" id="UP000674143"/>
    </source>
</evidence>
<dbReference type="KEGG" id="loi:92360083"/>
<accession>A0A836H5R2</accession>
<dbReference type="GO" id="GO:0005788">
    <property type="term" value="C:endoplasmic reticulum lumen"/>
    <property type="evidence" value="ECO:0007669"/>
    <property type="project" value="TreeGrafter"/>
</dbReference>
<feature type="signal peptide" evidence="1">
    <location>
        <begin position="1"/>
        <end position="26"/>
    </location>
</feature>
<protein>
    <recommendedName>
        <fullName evidence="4">Selenoprotein F/M domain-containing protein</fullName>
    </recommendedName>
</protein>
<name>A0A836H5R2_9TRYP</name>
<dbReference type="AlphaFoldDB" id="A0A836H5R2"/>
<feature type="chain" id="PRO_5032356998" description="Selenoprotein F/M domain-containing protein" evidence="1">
    <location>
        <begin position="27"/>
        <end position="167"/>
    </location>
</feature>
<gene>
    <name evidence="2" type="ORF">LSCM4_04160</name>
</gene>
<evidence type="ECO:0008006" key="4">
    <source>
        <dbReference type="Google" id="ProtNLM"/>
    </source>
</evidence>
<dbReference type="SMR" id="A0A836H5R2"/>
<dbReference type="PANTHER" id="PTHR13077">
    <property type="entry name" value="SELENOPROTEIN F"/>
    <property type="match status" value="1"/>
</dbReference>
<dbReference type="Proteomes" id="UP000674143">
    <property type="component" value="Unassembled WGS sequence"/>
</dbReference>
<dbReference type="InterPro" id="IPR039992">
    <property type="entry name" value="Sep15_SelM"/>
</dbReference>
<dbReference type="GeneID" id="92360083"/>
<dbReference type="GO" id="GO:0016491">
    <property type="term" value="F:oxidoreductase activity"/>
    <property type="evidence" value="ECO:0007669"/>
    <property type="project" value="TreeGrafter"/>
</dbReference>
<comment type="caution">
    <text evidence="2">The sequence shown here is derived from an EMBL/GenBank/DDBJ whole genome shotgun (WGS) entry which is preliminary data.</text>
</comment>
<keyword evidence="3" id="KW-1185">Reference proteome</keyword>
<proteinExistence type="predicted"/>
<reference evidence="3" key="2">
    <citation type="journal article" date="2021" name="Sci. Data">
        <title>Chromosome-scale genome sequencing, assembly and annotation of six genomes from subfamily Leishmaniinae.</title>
        <authorList>
            <person name="Almutairi H."/>
            <person name="Urbaniak M.D."/>
            <person name="Bates M.D."/>
            <person name="Jariyapan N."/>
            <person name="Kwakye-Nuako G."/>
            <person name="Thomaz Soccol V."/>
            <person name="Al-Salem W.S."/>
            <person name="Dillon R.J."/>
            <person name="Bates P.A."/>
            <person name="Gatherer D."/>
        </authorList>
    </citation>
    <scope>NUCLEOTIDE SEQUENCE [LARGE SCALE GENOMIC DNA]</scope>
</reference>
<keyword evidence="1" id="KW-0732">Signal</keyword>